<dbReference type="SMART" id="SM00481">
    <property type="entry name" value="POLIIIAc"/>
    <property type="match status" value="1"/>
</dbReference>
<dbReference type="Pfam" id="PF02811">
    <property type="entry name" value="PHP"/>
    <property type="match status" value="1"/>
</dbReference>
<dbReference type="InterPro" id="IPR004805">
    <property type="entry name" value="DnaE2/DnaE/PolC"/>
</dbReference>
<dbReference type="GO" id="GO:0008408">
    <property type="term" value="F:3'-5' exonuclease activity"/>
    <property type="evidence" value="ECO:0007669"/>
    <property type="project" value="InterPro"/>
</dbReference>
<evidence type="ECO:0000259" key="7">
    <source>
        <dbReference type="SMART" id="SM00481"/>
    </source>
</evidence>
<keyword evidence="5" id="KW-0239">DNA-directed DNA polymerase</keyword>
<proteinExistence type="predicted"/>
<evidence type="ECO:0000256" key="6">
    <source>
        <dbReference type="ARBA" id="ARBA00049244"/>
    </source>
</evidence>
<sequence>MAKTRDMSKSSFFHAHCHSQFSTVDGMVPPATMVNKAYRYGQPAIAFTEHGNMGSFVQGYLEAKRLGMKFFPGIEGYLIDPQVENWAEPEKGQKVGRFHFIVLALNEDGYKALVKFTTLTHTRPRFNRFPRATLSDLATLGTNHGKDLVLLTGCYFGLLQQTLVSKGYESAGRVLDMYSKWFPNTYVELQNHNIDHGNDDNVLPDFEDDVDIVDALYDLAMERDLPVIATQDCHYLDQGQKKAHNLMKKMVYAGGDDEFPGDSFHLASADWVAEHYDDEIWDACEESYAKLLEMNTLSIDPLDNYKPDVPLMPGVDDPVSEVHDGCVEALEEYLDRMRIPKSKHSAYWDSLEYEEDVINQLGMASYFVIWQKFADWCRDEKIAIEARGSANGSLVAFLMRITQVDPVLWNVDFARFLSVDRISPPDVDMDIEDSERPRAVKYLLSLFEACQIGTWGKMGITYDEREDTQKGSILVTYVSYLRRQCEKRASAIIERRGGRKSDVKAYAQAIFQKEYGYLEDIRDVKKVSEKDYTALKQMADMNSVYKSYGVHAGGILLSGQRIKIDDYIPKMLVASSDTHVSQYDMNDVEKFGLLKMDVLGQATLRTMKLAQQHMEVEDPADFSWIKNDDKDACKNLRSGRTNTGVFHIEAPTKSRGGRELGVKTTKDAILVQALYMPGAMDSGQTEHYIRARKDKKYRDTIKYVHPIFERHLKETYGAYVFQNQVLAILRDMGMSIPDTNKFLKIVKSSGSGAKEANAKKLAEIYEHFVDMWDKHNIPHDRLKETWESLCGFGAYGFNKAHASGYGIRMYRCAYLKEHYPLEFMTATLITWAGRTKEKIYMREARRIGIRLMPPDINISGASWAMDKRRNAIRRGLVTIAGIGDKVALAIASEREKNGNYESVEDMISRLEPRVMTGGAKYLKTKEITGNLKKLYDAGVLRSIMDDED</sequence>
<dbReference type="EC" id="2.7.7.7" evidence="1"/>
<evidence type="ECO:0000313" key="9">
    <source>
        <dbReference type="Proteomes" id="UP000279277"/>
    </source>
</evidence>
<dbReference type="PANTHER" id="PTHR32294">
    <property type="entry name" value="DNA POLYMERASE III SUBUNIT ALPHA"/>
    <property type="match status" value="1"/>
</dbReference>
<reference evidence="8 9" key="1">
    <citation type="submission" date="2018-10" db="EMBL/GenBank/DDBJ databases">
        <authorList>
            <person name="Zack K."/>
            <person name="Garlena R.A."/>
            <person name="Russell D.A."/>
            <person name="Pope W.H."/>
            <person name="Jacobs-Sera D."/>
            <person name="Hatfull G.F."/>
        </authorList>
    </citation>
    <scope>NUCLEOTIDE SEQUENCE [LARGE SCALE GENOMIC DNA]</scope>
</reference>
<dbReference type="GO" id="GO:0003887">
    <property type="term" value="F:DNA-directed DNA polymerase activity"/>
    <property type="evidence" value="ECO:0007669"/>
    <property type="project" value="UniProtKB-KW"/>
</dbReference>
<feature type="domain" description="Polymerase/histidinol phosphatase N-terminal" evidence="7">
    <location>
        <begin position="13"/>
        <end position="80"/>
    </location>
</feature>
<gene>
    <name evidence="8" type="primary">64</name>
    <name evidence="8" type="ORF">PBI_CANTARE_64</name>
</gene>
<dbReference type="GO" id="GO:0006260">
    <property type="term" value="P:DNA replication"/>
    <property type="evidence" value="ECO:0007669"/>
    <property type="project" value="UniProtKB-KW"/>
</dbReference>
<evidence type="ECO:0000313" key="8">
    <source>
        <dbReference type="EMBL" id="AYQ99284.1"/>
    </source>
</evidence>
<dbReference type="Gene3D" id="3.20.20.140">
    <property type="entry name" value="Metal-dependent hydrolases"/>
    <property type="match status" value="1"/>
</dbReference>
<dbReference type="GeneID" id="77953000"/>
<dbReference type="Proteomes" id="UP000279277">
    <property type="component" value="Segment"/>
</dbReference>
<dbReference type="Pfam" id="PF17657">
    <property type="entry name" value="DNA_pol3_finger"/>
    <property type="match status" value="1"/>
</dbReference>
<dbReference type="InterPro" id="IPR011708">
    <property type="entry name" value="DNA_pol3_alpha_NTPase_dom"/>
</dbReference>
<keyword evidence="4" id="KW-0235">DNA replication</keyword>
<dbReference type="RefSeq" id="YP_010676639.1">
    <property type="nucleotide sequence ID" value="NC_071014.1"/>
</dbReference>
<dbReference type="NCBIfam" id="TIGR00594">
    <property type="entry name" value="polc"/>
    <property type="match status" value="1"/>
</dbReference>
<dbReference type="InterPro" id="IPR016195">
    <property type="entry name" value="Pol/histidinol_Pase-like"/>
</dbReference>
<dbReference type="InterPro" id="IPR004013">
    <property type="entry name" value="PHP_dom"/>
</dbReference>
<dbReference type="SUPFAM" id="SSF89550">
    <property type="entry name" value="PHP domain-like"/>
    <property type="match status" value="1"/>
</dbReference>
<evidence type="ECO:0000256" key="3">
    <source>
        <dbReference type="ARBA" id="ARBA00022695"/>
    </source>
</evidence>
<dbReference type="InterPro" id="IPR040982">
    <property type="entry name" value="DNA_pol3_finger"/>
</dbReference>
<dbReference type="Gene3D" id="1.10.150.870">
    <property type="match status" value="1"/>
</dbReference>
<keyword evidence="9" id="KW-1185">Reference proteome</keyword>
<evidence type="ECO:0000256" key="1">
    <source>
        <dbReference type="ARBA" id="ARBA00012417"/>
    </source>
</evidence>
<protein>
    <recommendedName>
        <fullName evidence="1">DNA-directed DNA polymerase</fullName>
        <ecNumber evidence="1">2.7.7.7</ecNumber>
    </recommendedName>
</protein>
<dbReference type="PANTHER" id="PTHR32294:SF0">
    <property type="entry name" value="DNA POLYMERASE III SUBUNIT ALPHA"/>
    <property type="match status" value="1"/>
</dbReference>
<name>A0A3G3LYR5_9CAUD</name>
<dbReference type="Pfam" id="PF07733">
    <property type="entry name" value="DNA_pol3_alpha"/>
    <property type="match status" value="1"/>
</dbReference>
<dbReference type="EMBL" id="MK016493">
    <property type="protein sequence ID" value="AYQ99284.1"/>
    <property type="molecule type" value="Genomic_DNA"/>
</dbReference>
<evidence type="ECO:0000256" key="5">
    <source>
        <dbReference type="ARBA" id="ARBA00022932"/>
    </source>
</evidence>
<dbReference type="InterPro" id="IPR003141">
    <property type="entry name" value="Pol/His_phosphatase_N"/>
</dbReference>
<dbReference type="Pfam" id="PF14579">
    <property type="entry name" value="HHH_6"/>
    <property type="match status" value="1"/>
</dbReference>
<organism evidence="8 9">
    <name type="scientific">Brevibacterium phage Cantare</name>
    <dbReference type="NCBI Taxonomy" id="2338395"/>
    <lineage>
        <taxon>Viruses</taxon>
        <taxon>Duplodnaviria</taxon>
        <taxon>Heunggongvirae</taxon>
        <taxon>Uroviricota</taxon>
        <taxon>Caudoviricetes</taxon>
        <taxon>Cantarevirus</taxon>
        <taxon>Cantarevirus cantare</taxon>
    </lineage>
</organism>
<dbReference type="KEGG" id="vg:77953000"/>
<keyword evidence="2" id="KW-0808">Transferase</keyword>
<keyword evidence="3" id="KW-0548">Nucleotidyltransferase</keyword>
<dbReference type="InterPro" id="IPR029460">
    <property type="entry name" value="DNAPol_HHH"/>
</dbReference>
<accession>A0A3G3LYR5</accession>
<evidence type="ECO:0000256" key="2">
    <source>
        <dbReference type="ARBA" id="ARBA00022679"/>
    </source>
</evidence>
<evidence type="ECO:0000256" key="4">
    <source>
        <dbReference type="ARBA" id="ARBA00022705"/>
    </source>
</evidence>
<comment type="catalytic activity">
    <reaction evidence="6">
        <text>DNA(n) + a 2'-deoxyribonucleoside 5'-triphosphate = DNA(n+1) + diphosphate</text>
        <dbReference type="Rhea" id="RHEA:22508"/>
        <dbReference type="Rhea" id="RHEA-COMP:17339"/>
        <dbReference type="Rhea" id="RHEA-COMP:17340"/>
        <dbReference type="ChEBI" id="CHEBI:33019"/>
        <dbReference type="ChEBI" id="CHEBI:61560"/>
        <dbReference type="ChEBI" id="CHEBI:173112"/>
        <dbReference type="EC" id="2.7.7.7"/>
    </reaction>
</comment>